<dbReference type="AlphaFoldDB" id="A0A0R2CE84"/>
<name>A0A0R2CE84_9LACO</name>
<feature type="transmembrane region" description="Helical" evidence="1">
    <location>
        <begin position="80"/>
        <end position="101"/>
    </location>
</feature>
<proteinExistence type="predicted"/>
<organism evidence="2 3">
    <name type="scientific">Liquorilactobacillus vini DSM 20605</name>
    <dbReference type="NCBI Taxonomy" id="1133569"/>
    <lineage>
        <taxon>Bacteria</taxon>
        <taxon>Bacillati</taxon>
        <taxon>Bacillota</taxon>
        <taxon>Bacilli</taxon>
        <taxon>Lactobacillales</taxon>
        <taxon>Lactobacillaceae</taxon>
        <taxon>Liquorilactobacillus</taxon>
    </lineage>
</organism>
<dbReference type="Proteomes" id="UP000051576">
    <property type="component" value="Unassembled WGS sequence"/>
</dbReference>
<comment type="caution">
    <text evidence="2">The sequence shown here is derived from an EMBL/GenBank/DDBJ whole genome shotgun (WGS) entry which is preliminary data.</text>
</comment>
<accession>A0A0R2CE84</accession>
<evidence type="ECO:0000313" key="2">
    <source>
        <dbReference type="EMBL" id="KRM89653.1"/>
    </source>
</evidence>
<keyword evidence="3" id="KW-1185">Reference proteome</keyword>
<evidence type="ECO:0000256" key="1">
    <source>
        <dbReference type="SAM" id="Phobius"/>
    </source>
</evidence>
<evidence type="ECO:0000313" key="3">
    <source>
        <dbReference type="Proteomes" id="UP000051576"/>
    </source>
</evidence>
<dbReference type="PATRIC" id="fig|1133569.4.peg.757"/>
<dbReference type="EMBL" id="AYYX01000002">
    <property type="protein sequence ID" value="KRM89653.1"/>
    <property type="molecule type" value="Genomic_DNA"/>
</dbReference>
<reference evidence="2 3" key="1">
    <citation type="journal article" date="2015" name="Genome Announc.">
        <title>Expanding the biotechnology potential of lactobacilli through comparative genomics of 213 strains and associated genera.</title>
        <authorList>
            <person name="Sun Z."/>
            <person name="Harris H.M."/>
            <person name="McCann A."/>
            <person name="Guo C."/>
            <person name="Argimon S."/>
            <person name="Zhang W."/>
            <person name="Yang X."/>
            <person name="Jeffery I.B."/>
            <person name="Cooney J.C."/>
            <person name="Kagawa T.F."/>
            <person name="Liu W."/>
            <person name="Song Y."/>
            <person name="Salvetti E."/>
            <person name="Wrobel A."/>
            <person name="Rasinkangas P."/>
            <person name="Parkhill J."/>
            <person name="Rea M.C."/>
            <person name="O'Sullivan O."/>
            <person name="Ritari J."/>
            <person name="Douillard F.P."/>
            <person name="Paul Ross R."/>
            <person name="Yang R."/>
            <person name="Briner A.E."/>
            <person name="Felis G.E."/>
            <person name="de Vos W.M."/>
            <person name="Barrangou R."/>
            <person name="Klaenhammer T.R."/>
            <person name="Caufield P.W."/>
            <person name="Cui Y."/>
            <person name="Zhang H."/>
            <person name="O'Toole P.W."/>
        </authorList>
    </citation>
    <scope>NUCLEOTIDE SEQUENCE [LARGE SCALE GENOMIC DNA]</scope>
    <source>
        <strain evidence="2 3">DSM 20605</strain>
    </source>
</reference>
<gene>
    <name evidence="2" type="ORF">FD21_GL000698</name>
</gene>
<protein>
    <submittedName>
        <fullName evidence="2">Uncharacterized protein</fullName>
    </submittedName>
</protein>
<keyword evidence="1" id="KW-0812">Transmembrane</keyword>
<keyword evidence="1" id="KW-0472">Membrane</keyword>
<feature type="transmembrane region" description="Helical" evidence="1">
    <location>
        <begin position="53"/>
        <end position="74"/>
    </location>
</feature>
<keyword evidence="1" id="KW-1133">Transmembrane helix</keyword>
<feature type="transmembrane region" description="Helical" evidence="1">
    <location>
        <begin position="32"/>
        <end position="48"/>
    </location>
</feature>
<sequence length="103" mass="12128">MLLFSKYQKLVKNRHFSYKELFFGSLTWYQNSRNWILILAILICELTLKLRSIYLLLILTGLLLLLISGLNWHFKIQRSAVTLSVFFLGVLTMIASGWILYQL</sequence>